<dbReference type="InterPro" id="IPR016155">
    <property type="entry name" value="Mopterin_synth/thiamin_S_b"/>
</dbReference>
<evidence type="ECO:0000313" key="5">
    <source>
        <dbReference type="Proteomes" id="UP000306585"/>
    </source>
</evidence>
<evidence type="ECO:0000256" key="1">
    <source>
        <dbReference type="ARBA" id="ARBA00010645"/>
    </source>
</evidence>
<dbReference type="Pfam" id="PF03658">
    <property type="entry name" value="Ub-RnfH"/>
    <property type="match status" value="1"/>
</dbReference>
<reference evidence="4 5" key="1">
    <citation type="journal article" date="2019" name="Appl. Environ. Microbiol.">
        <title>Environmental Evidence and Genomic Insight of Iron-oxidizing Bacteria Preference Towards More Corrosion Resistant Stainless Steel at Higher Salinities.</title>
        <authorList>
            <person name="Garrison C.E."/>
            <person name="Price K.A."/>
            <person name="Field E.K."/>
        </authorList>
    </citation>
    <scope>NUCLEOTIDE SEQUENCE [LARGE SCALE GENOMIC DNA]</scope>
    <source>
        <strain evidence="4 5">P3</strain>
    </source>
</reference>
<dbReference type="EMBL" id="VBRY01000005">
    <property type="protein sequence ID" value="TLS67661.1"/>
    <property type="molecule type" value="Genomic_DNA"/>
</dbReference>
<evidence type="ECO:0000256" key="2">
    <source>
        <dbReference type="HAMAP-Rule" id="MF_00460"/>
    </source>
</evidence>
<dbReference type="Gene3D" id="3.10.20.280">
    <property type="entry name" value="RnfH-like"/>
    <property type="match status" value="1"/>
</dbReference>
<sequence>MRITVVYALPNEQYLQTFDVVEGTTAEEAVKMCDVMTKHPEINLSANKLGIFGKLVPASQPLQSGDRVEIYRALPRKPRDAHAVEDKKSRIRARKESRGSEDA</sequence>
<evidence type="ECO:0000313" key="4">
    <source>
        <dbReference type="EMBL" id="TLS67661.1"/>
    </source>
</evidence>
<proteinExistence type="inferred from homology"/>
<comment type="caution">
    <text evidence="4">The sequence shown here is derived from an EMBL/GenBank/DDBJ whole genome shotgun (WGS) entry which is preliminary data.</text>
</comment>
<dbReference type="Proteomes" id="UP000306585">
    <property type="component" value="Unassembled WGS sequence"/>
</dbReference>
<organism evidence="4 5">
    <name type="scientific">Mariprofundus erugo</name>
    <dbReference type="NCBI Taxonomy" id="2528639"/>
    <lineage>
        <taxon>Bacteria</taxon>
        <taxon>Pseudomonadati</taxon>
        <taxon>Pseudomonadota</taxon>
        <taxon>Candidatius Mariprofundia</taxon>
        <taxon>Mariprofundales</taxon>
        <taxon>Mariprofundaceae</taxon>
        <taxon>Mariprofundus</taxon>
    </lineage>
</organism>
<dbReference type="AlphaFoldDB" id="A0A5R9GMS0"/>
<dbReference type="PANTHER" id="PTHR37483">
    <property type="entry name" value="UPF0125 PROTEIN RATB"/>
    <property type="match status" value="1"/>
</dbReference>
<protein>
    <recommendedName>
        <fullName evidence="2">UPF0125 protein FEF65_07030</fullName>
    </recommendedName>
</protein>
<accession>A0A5R9GMS0</accession>
<keyword evidence="5" id="KW-1185">Reference proteome</keyword>
<name>A0A5R9GMS0_9PROT</name>
<comment type="similarity">
    <text evidence="1 2">Belongs to the UPF0125 (RnfH) family.</text>
</comment>
<dbReference type="InterPro" id="IPR037021">
    <property type="entry name" value="RnfH_sf"/>
</dbReference>
<dbReference type="InterPro" id="IPR005346">
    <property type="entry name" value="RnfH"/>
</dbReference>
<gene>
    <name evidence="4" type="ORF">FEF65_07030</name>
</gene>
<feature type="region of interest" description="Disordered" evidence="3">
    <location>
        <begin position="78"/>
        <end position="103"/>
    </location>
</feature>
<dbReference type="HAMAP" id="MF_00460">
    <property type="entry name" value="UPF0125_RnfH"/>
    <property type="match status" value="1"/>
</dbReference>
<dbReference type="RefSeq" id="WP_138239094.1">
    <property type="nucleotide sequence ID" value="NZ_VBRY01000005.1"/>
</dbReference>
<evidence type="ECO:0000256" key="3">
    <source>
        <dbReference type="SAM" id="MobiDB-lite"/>
    </source>
</evidence>
<dbReference type="PANTHER" id="PTHR37483:SF1">
    <property type="entry name" value="UPF0125 PROTEIN RATB"/>
    <property type="match status" value="1"/>
</dbReference>
<dbReference type="OrthoDB" id="9796575at2"/>
<dbReference type="SUPFAM" id="SSF54285">
    <property type="entry name" value="MoaD/ThiS"/>
    <property type="match status" value="1"/>
</dbReference>